<accession>A0ABS1E251</accession>
<sequence>MSTHDLASVTLKTIENYRSAAEKTVAAYRFGGHRLVGLVDGMIEKRFYARTARFAPRTTDRMNAVRGSVTGSVEKGIDEVADRAAKLVDLGGDTAAAQIGKMVDLAAGVDNTLLANGLHTAAKLTLPGAKMALKVSSTVVRGAERLADVAGAKPRKAAARSIPVGKKRNRAAPKEVAAVPKPAARRARKAVVEALKPVEAVVKAPRRARTPKPAAAAPASA</sequence>
<reference evidence="2" key="2">
    <citation type="journal article" date="2020" name="Microorganisms">
        <title>Osmotic Adaptation and Compatible Solute Biosynthesis of Phototrophic Bacteria as Revealed from Genome Analyses.</title>
        <authorList>
            <person name="Imhoff J.F."/>
            <person name="Rahn T."/>
            <person name="Kunzel S."/>
            <person name="Keller A."/>
            <person name="Neulinger S.C."/>
        </authorList>
    </citation>
    <scope>NUCLEOTIDE SEQUENCE</scope>
    <source>
        <strain evidence="2">IM 151</strain>
    </source>
</reference>
<feature type="region of interest" description="Disordered" evidence="1">
    <location>
        <begin position="158"/>
        <end position="182"/>
    </location>
</feature>
<evidence type="ECO:0000256" key="1">
    <source>
        <dbReference type="SAM" id="MobiDB-lite"/>
    </source>
</evidence>
<name>A0ABS1E251_RUBGE</name>
<evidence type="ECO:0000313" key="2">
    <source>
        <dbReference type="EMBL" id="MBK1715945.1"/>
    </source>
</evidence>
<dbReference type="EMBL" id="NRRU01000184">
    <property type="protein sequence ID" value="MBK1715945.1"/>
    <property type="molecule type" value="Genomic_DNA"/>
</dbReference>
<comment type="caution">
    <text evidence="2">The sequence shown here is derived from an EMBL/GenBank/DDBJ whole genome shotgun (WGS) entry which is preliminary data.</text>
</comment>
<dbReference type="RefSeq" id="WP_200228798.1">
    <property type="nucleotide sequence ID" value="NZ_NRRT01000024.1"/>
</dbReference>
<evidence type="ECO:0000313" key="3">
    <source>
        <dbReference type="Proteomes" id="UP001041814"/>
    </source>
</evidence>
<keyword evidence="3" id="KW-1185">Reference proteome</keyword>
<evidence type="ECO:0008006" key="4">
    <source>
        <dbReference type="Google" id="ProtNLM"/>
    </source>
</evidence>
<protein>
    <recommendedName>
        <fullName evidence="4">Phasin family protein</fullName>
    </recommendedName>
</protein>
<reference evidence="2" key="1">
    <citation type="submission" date="2017-08" db="EMBL/GenBank/DDBJ databases">
        <authorList>
            <person name="Imhoff J.F."/>
            <person name="Rahn T."/>
            <person name="Kuenzel S."/>
            <person name="Neulinger S.C."/>
        </authorList>
    </citation>
    <scope>NUCLEOTIDE SEQUENCE</scope>
    <source>
        <strain evidence="2">IM 151</strain>
    </source>
</reference>
<proteinExistence type="predicted"/>
<organism evidence="2 3">
    <name type="scientific">Rubrivivax gelatinosus</name>
    <name type="common">Rhodocyclus gelatinosus</name>
    <name type="synonym">Rhodopseudomonas gelatinosa</name>
    <dbReference type="NCBI Taxonomy" id="28068"/>
    <lineage>
        <taxon>Bacteria</taxon>
        <taxon>Pseudomonadati</taxon>
        <taxon>Pseudomonadota</taxon>
        <taxon>Betaproteobacteria</taxon>
        <taxon>Burkholderiales</taxon>
        <taxon>Sphaerotilaceae</taxon>
        <taxon>Rubrivivax</taxon>
    </lineage>
</organism>
<gene>
    <name evidence="2" type="ORF">CKO43_24675</name>
</gene>
<dbReference type="Proteomes" id="UP001041814">
    <property type="component" value="Unassembled WGS sequence"/>
</dbReference>